<dbReference type="Proteomes" id="UP000192790">
    <property type="component" value="Unassembled WGS sequence"/>
</dbReference>
<dbReference type="RefSeq" id="WP_084235125.1">
    <property type="nucleotide sequence ID" value="NZ_FWXW01000006.1"/>
</dbReference>
<evidence type="ECO:0000256" key="3">
    <source>
        <dbReference type="ARBA" id="ARBA00022793"/>
    </source>
</evidence>
<keyword evidence="4 7" id="KW-0665">Pyrimidine biosynthesis</keyword>
<dbReference type="InterPro" id="IPR013785">
    <property type="entry name" value="Aldolase_TIM"/>
</dbReference>
<dbReference type="InterPro" id="IPR011060">
    <property type="entry name" value="RibuloseP-bd_barrel"/>
</dbReference>
<dbReference type="HAMAP" id="MF_01215">
    <property type="entry name" value="OMPdecase_type2"/>
    <property type="match status" value="1"/>
</dbReference>
<comment type="catalytic activity">
    <reaction evidence="6 7">
        <text>orotidine 5'-phosphate + H(+) = UMP + CO2</text>
        <dbReference type="Rhea" id="RHEA:11596"/>
        <dbReference type="ChEBI" id="CHEBI:15378"/>
        <dbReference type="ChEBI" id="CHEBI:16526"/>
        <dbReference type="ChEBI" id="CHEBI:57538"/>
        <dbReference type="ChEBI" id="CHEBI:57865"/>
        <dbReference type="EC" id="4.1.1.23"/>
    </reaction>
</comment>
<evidence type="ECO:0000256" key="4">
    <source>
        <dbReference type="ARBA" id="ARBA00022975"/>
    </source>
</evidence>
<dbReference type="GO" id="GO:0004590">
    <property type="term" value="F:orotidine-5'-phosphate decarboxylase activity"/>
    <property type="evidence" value="ECO:0007669"/>
    <property type="project" value="UniProtKB-UniRule"/>
</dbReference>
<organism evidence="9 10">
    <name type="scientific">Papillibacter cinnamivorans DSM 12816</name>
    <dbReference type="NCBI Taxonomy" id="1122930"/>
    <lineage>
        <taxon>Bacteria</taxon>
        <taxon>Bacillati</taxon>
        <taxon>Bacillota</taxon>
        <taxon>Clostridia</taxon>
        <taxon>Eubacteriales</taxon>
        <taxon>Oscillospiraceae</taxon>
        <taxon>Papillibacter</taxon>
    </lineage>
</organism>
<dbReference type="InterPro" id="IPR011995">
    <property type="entry name" value="OMPdecase_type-2"/>
</dbReference>
<feature type="active site" description="Proton donor" evidence="7">
    <location>
        <position position="106"/>
    </location>
</feature>
<dbReference type="CDD" id="cd04725">
    <property type="entry name" value="OMP_decarboxylase_like"/>
    <property type="match status" value="1"/>
</dbReference>
<dbReference type="PROSITE" id="PS00156">
    <property type="entry name" value="OMPDECASE"/>
    <property type="match status" value="1"/>
</dbReference>
<gene>
    <name evidence="7" type="primary">pyrF</name>
    <name evidence="9" type="ORF">SAMN02745168_2455</name>
</gene>
<proteinExistence type="inferred from homology"/>
<keyword evidence="5 7" id="KW-0456">Lyase</keyword>
<comment type="similarity">
    <text evidence="2 7">Belongs to the OMP decarboxylase family. Type 2 subfamily.</text>
</comment>
<dbReference type="UniPathway" id="UPA00070">
    <property type="reaction ID" value="UER00120"/>
</dbReference>
<evidence type="ECO:0000256" key="5">
    <source>
        <dbReference type="ARBA" id="ARBA00023239"/>
    </source>
</evidence>
<name>A0A1W2BWI1_9FIRM</name>
<evidence type="ECO:0000256" key="7">
    <source>
        <dbReference type="HAMAP-Rule" id="MF_01215"/>
    </source>
</evidence>
<dbReference type="NCBIfam" id="TIGR02127">
    <property type="entry name" value="pyrF_sub2"/>
    <property type="match status" value="1"/>
</dbReference>
<dbReference type="OrthoDB" id="9808470at2"/>
<dbReference type="Pfam" id="PF00215">
    <property type="entry name" value="OMPdecase"/>
    <property type="match status" value="1"/>
</dbReference>
<dbReference type="InterPro" id="IPR018089">
    <property type="entry name" value="OMPdecase_AS"/>
</dbReference>
<evidence type="ECO:0000313" key="9">
    <source>
        <dbReference type="EMBL" id="SMC77357.1"/>
    </source>
</evidence>
<dbReference type="PANTHER" id="PTHR43375:SF1">
    <property type="entry name" value="OROTIDINE 5'-PHOSPHATE DECARBOXYLASE"/>
    <property type="match status" value="1"/>
</dbReference>
<dbReference type="Gene3D" id="3.20.20.70">
    <property type="entry name" value="Aldolase class I"/>
    <property type="match status" value="1"/>
</dbReference>
<evidence type="ECO:0000313" key="10">
    <source>
        <dbReference type="Proteomes" id="UP000192790"/>
    </source>
</evidence>
<dbReference type="SUPFAM" id="SSF51366">
    <property type="entry name" value="Ribulose-phoshate binding barrel"/>
    <property type="match status" value="1"/>
</dbReference>
<keyword evidence="10" id="KW-1185">Reference proteome</keyword>
<sequence length="307" mass="33464">MSIDRLQSLIRTRRNPTVAGLDPRVEYIPPHILKKHIEEKGETLEAAADAFFEFNRGLIDVLWDVVPAVKPQLACYELLGPPGMETFKKTVDYARAAGLYVIADGKRNDIGSTAEAYSQAFLGSVRVGGTELTPFGCDALTVNAYLGSDGVKPFIRTCQERDKAIFVLVKTSNPSSGELQDMIAGDRVVYKVVGDLAERLGKDTVGEYGYTCVGAVVGATYPSDLRELRRRLDKTFFLVPGYGAQGGSAEDVRHAFNRFGHGAVINSSRAILCAWQKTGKNGKDYTDAAREAAVTMKNDIKSVMTIV</sequence>
<protein>
    <recommendedName>
        <fullName evidence="7">Orotidine 5'-phosphate decarboxylase</fullName>
        <ecNumber evidence="7">4.1.1.23</ecNumber>
    </recommendedName>
    <alternativeName>
        <fullName evidence="7">OMP decarboxylase</fullName>
        <shortName evidence="7">OMPDCase</shortName>
        <shortName evidence="7">OMPdecase</shortName>
    </alternativeName>
</protein>
<comment type="pathway">
    <text evidence="1 7">Pyrimidine metabolism; UMP biosynthesis via de novo pathway; UMP from orotate: step 2/2.</text>
</comment>
<evidence type="ECO:0000256" key="6">
    <source>
        <dbReference type="ARBA" id="ARBA00049157"/>
    </source>
</evidence>
<dbReference type="PANTHER" id="PTHR43375">
    <property type="entry name" value="OROTIDINE 5'-PHOSPHATE DECARBOXYLASE"/>
    <property type="match status" value="1"/>
</dbReference>
<keyword evidence="3 7" id="KW-0210">Decarboxylase</keyword>
<accession>A0A1W2BWI1</accession>
<dbReference type="EMBL" id="FWXW01000006">
    <property type="protein sequence ID" value="SMC77357.1"/>
    <property type="molecule type" value="Genomic_DNA"/>
</dbReference>
<dbReference type="SMART" id="SM00934">
    <property type="entry name" value="OMPdecase"/>
    <property type="match status" value="1"/>
</dbReference>
<evidence type="ECO:0000256" key="1">
    <source>
        <dbReference type="ARBA" id="ARBA00004861"/>
    </source>
</evidence>
<dbReference type="EC" id="4.1.1.23" evidence="7"/>
<reference evidence="9 10" key="1">
    <citation type="submission" date="2017-04" db="EMBL/GenBank/DDBJ databases">
        <authorList>
            <person name="Afonso C.L."/>
            <person name="Miller P.J."/>
            <person name="Scott M.A."/>
            <person name="Spackman E."/>
            <person name="Goraichik I."/>
            <person name="Dimitrov K.M."/>
            <person name="Suarez D.L."/>
            <person name="Swayne D.E."/>
        </authorList>
    </citation>
    <scope>NUCLEOTIDE SEQUENCE [LARGE SCALE GENOMIC DNA]</scope>
    <source>
        <strain evidence="9 10">DSM 12816</strain>
    </source>
</reference>
<evidence type="ECO:0000259" key="8">
    <source>
        <dbReference type="SMART" id="SM00934"/>
    </source>
</evidence>
<dbReference type="GO" id="GO:0006207">
    <property type="term" value="P:'de novo' pyrimidine nucleobase biosynthetic process"/>
    <property type="evidence" value="ECO:0007669"/>
    <property type="project" value="InterPro"/>
</dbReference>
<dbReference type="GO" id="GO:0044205">
    <property type="term" value="P:'de novo' UMP biosynthetic process"/>
    <property type="evidence" value="ECO:0007669"/>
    <property type="project" value="UniProtKB-UniRule"/>
</dbReference>
<dbReference type="STRING" id="1122930.SAMN02745168_2455"/>
<evidence type="ECO:0000256" key="2">
    <source>
        <dbReference type="ARBA" id="ARBA00008847"/>
    </source>
</evidence>
<feature type="domain" description="Orotidine 5'-phosphate decarboxylase" evidence="8">
    <location>
        <begin position="16"/>
        <end position="292"/>
    </location>
</feature>
<dbReference type="InterPro" id="IPR001754">
    <property type="entry name" value="OMPdeCOase_dom"/>
</dbReference>
<dbReference type="AlphaFoldDB" id="A0A1W2BWI1"/>